<name>A0AC34G0B2_9BILA</name>
<dbReference type="WBParaSite" id="ES5_v2.g23046.t1">
    <property type="protein sequence ID" value="ES5_v2.g23046.t1"/>
    <property type="gene ID" value="ES5_v2.g23046"/>
</dbReference>
<dbReference type="Proteomes" id="UP000887579">
    <property type="component" value="Unplaced"/>
</dbReference>
<reference evidence="2" key="1">
    <citation type="submission" date="2022-11" db="UniProtKB">
        <authorList>
            <consortium name="WormBaseParasite"/>
        </authorList>
    </citation>
    <scope>IDENTIFICATION</scope>
</reference>
<protein>
    <submittedName>
        <fullName evidence="2">Uncharacterized protein</fullName>
    </submittedName>
</protein>
<sequence>MKISEATRDKILGGKKPVKVVGLITQNMVINNLQNLFKSDNNFIAIDADGYYKAQNKYVCEMVKWMKHKSPRKFHVSPKSTMKYSIVGLIGDICSEMITVDVGQKLPMEKIVEIPKTFKIYRIVLTDEHGTTIMESKQMAKKCHKIQITFKIDAEHFYSCTTRNIISPKIKGLPRRLDQFQQSKIPVIVFWDNSSVICVSKNGGNYKFCEKWNGLCGNALFINFNKKRPFLDTNITVETKMDTVVFDFLKILSMPIDNIEIDEGWKFRFTKDAENPCLIEFTNFDGEKKAATPTLLMAILLRQHLKIITEEIGQKPKQIGISCIDNFNAGERKRVEEKIQESCQLLNIQCNFIRT</sequence>
<evidence type="ECO:0000313" key="2">
    <source>
        <dbReference type="WBParaSite" id="ES5_v2.g23046.t1"/>
    </source>
</evidence>
<evidence type="ECO:0000313" key="1">
    <source>
        <dbReference type="Proteomes" id="UP000887579"/>
    </source>
</evidence>
<accession>A0AC34G0B2</accession>
<organism evidence="1 2">
    <name type="scientific">Panagrolaimus sp. ES5</name>
    <dbReference type="NCBI Taxonomy" id="591445"/>
    <lineage>
        <taxon>Eukaryota</taxon>
        <taxon>Metazoa</taxon>
        <taxon>Ecdysozoa</taxon>
        <taxon>Nematoda</taxon>
        <taxon>Chromadorea</taxon>
        <taxon>Rhabditida</taxon>
        <taxon>Tylenchina</taxon>
        <taxon>Panagrolaimomorpha</taxon>
        <taxon>Panagrolaimoidea</taxon>
        <taxon>Panagrolaimidae</taxon>
        <taxon>Panagrolaimus</taxon>
    </lineage>
</organism>
<proteinExistence type="predicted"/>